<comment type="caution">
    <text evidence="1">The sequence shown here is derived from an EMBL/GenBank/DDBJ whole genome shotgun (WGS) entry which is preliminary data.</text>
</comment>
<organism evidence="1 2">
    <name type="scientific">Frankliniella fusca</name>
    <dbReference type="NCBI Taxonomy" id="407009"/>
    <lineage>
        <taxon>Eukaryota</taxon>
        <taxon>Metazoa</taxon>
        <taxon>Ecdysozoa</taxon>
        <taxon>Arthropoda</taxon>
        <taxon>Hexapoda</taxon>
        <taxon>Insecta</taxon>
        <taxon>Pterygota</taxon>
        <taxon>Neoptera</taxon>
        <taxon>Paraneoptera</taxon>
        <taxon>Thysanoptera</taxon>
        <taxon>Terebrantia</taxon>
        <taxon>Thripoidea</taxon>
        <taxon>Thripidae</taxon>
        <taxon>Frankliniella</taxon>
    </lineage>
</organism>
<protein>
    <submittedName>
        <fullName evidence="1">Uncharacterized protein</fullName>
    </submittedName>
</protein>
<keyword evidence="2" id="KW-1185">Reference proteome</keyword>
<dbReference type="AlphaFoldDB" id="A0AAE1GWQ4"/>
<proteinExistence type="predicted"/>
<reference evidence="1" key="2">
    <citation type="journal article" date="2023" name="BMC Genomics">
        <title>Pest status, molecular evolution, and epigenetic factors derived from the genome assembly of Frankliniella fusca, a thysanopteran phytovirus vector.</title>
        <authorList>
            <person name="Catto M.A."/>
            <person name="Labadie P.E."/>
            <person name="Jacobson A.L."/>
            <person name="Kennedy G.G."/>
            <person name="Srinivasan R."/>
            <person name="Hunt B.G."/>
        </authorList>
    </citation>
    <scope>NUCLEOTIDE SEQUENCE</scope>
    <source>
        <strain evidence="1">PL_HMW_Pooled</strain>
    </source>
</reference>
<dbReference type="EMBL" id="JAHWGI010000148">
    <property type="protein sequence ID" value="KAK3910213.1"/>
    <property type="molecule type" value="Genomic_DNA"/>
</dbReference>
<accession>A0AAE1GWQ4</accession>
<dbReference type="Proteomes" id="UP001219518">
    <property type="component" value="Unassembled WGS sequence"/>
</dbReference>
<evidence type="ECO:0000313" key="2">
    <source>
        <dbReference type="Proteomes" id="UP001219518"/>
    </source>
</evidence>
<name>A0AAE1GWQ4_9NEOP</name>
<reference evidence="1" key="1">
    <citation type="submission" date="2021-07" db="EMBL/GenBank/DDBJ databases">
        <authorList>
            <person name="Catto M.A."/>
            <person name="Jacobson A."/>
            <person name="Kennedy G."/>
            <person name="Labadie P."/>
            <person name="Hunt B.G."/>
            <person name="Srinivasan R."/>
        </authorList>
    </citation>
    <scope>NUCLEOTIDE SEQUENCE</scope>
    <source>
        <strain evidence="1">PL_HMW_Pooled</strain>
        <tissue evidence="1">Head</tissue>
    </source>
</reference>
<gene>
    <name evidence="1" type="ORF">KUF71_004087</name>
</gene>
<evidence type="ECO:0000313" key="1">
    <source>
        <dbReference type="EMBL" id="KAK3910213.1"/>
    </source>
</evidence>
<sequence>MSSIAATPMSHRSSFLTSECCGQRSKAQTAESSSAASTSFSASASCWYTPLGGGRDGNFLQAFTNTSKWMTFKALSSLQFLPRTAELPCGKCVWPSNCKSAHNMSNAFSVMAIPHLS</sequence>